<evidence type="ECO:0000313" key="3">
    <source>
        <dbReference type="EMBL" id="MBA0605152.1"/>
    </source>
</evidence>
<dbReference type="EMBL" id="JABFAC010000001">
    <property type="protein sequence ID" value="MBA0605152.1"/>
    <property type="molecule type" value="Genomic_DNA"/>
</dbReference>
<dbReference type="Pfam" id="PF06697">
    <property type="entry name" value="DUF1191"/>
    <property type="match status" value="1"/>
</dbReference>
<proteinExistence type="predicted"/>
<dbReference type="PANTHER" id="PTHR33512:SF7">
    <property type="entry name" value="LEGUME LECTIN DOMAIN-CONTAINING PROTEIN"/>
    <property type="match status" value="1"/>
</dbReference>
<keyword evidence="1" id="KW-0472">Membrane</keyword>
<feature type="signal peptide" evidence="2">
    <location>
        <begin position="1"/>
        <end position="26"/>
    </location>
</feature>
<evidence type="ECO:0000256" key="2">
    <source>
        <dbReference type="SAM" id="SignalP"/>
    </source>
</evidence>
<keyword evidence="2" id="KW-0732">Signal</keyword>
<dbReference type="Proteomes" id="UP000593561">
    <property type="component" value="Unassembled WGS sequence"/>
</dbReference>
<dbReference type="PANTHER" id="PTHR33512">
    <property type="entry name" value="PROTEIN, PUTATIVE (DUF1191)-RELATED"/>
    <property type="match status" value="1"/>
</dbReference>
<dbReference type="AlphaFoldDB" id="A0A7J8QVI8"/>
<gene>
    <name evidence="3" type="ORF">Godav_017759</name>
</gene>
<name>A0A7J8QVI8_GOSDV</name>
<feature type="chain" id="PRO_5029712442" evidence="2">
    <location>
        <begin position="27"/>
        <end position="293"/>
    </location>
</feature>
<keyword evidence="1" id="KW-1133">Transmembrane helix</keyword>
<organism evidence="3 4">
    <name type="scientific">Gossypium davidsonii</name>
    <name type="common">Davidson's cotton</name>
    <name type="synonym">Gossypium klotzschianum subsp. davidsonii</name>
    <dbReference type="NCBI Taxonomy" id="34287"/>
    <lineage>
        <taxon>Eukaryota</taxon>
        <taxon>Viridiplantae</taxon>
        <taxon>Streptophyta</taxon>
        <taxon>Embryophyta</taxon>
        <taxon>Tracheophyta</taxon>
        <taxon>Spermatophyta</taxon>
        <taxon>Magnoliopsida</taxon>
        <taxon>eudicotyledons</taxon>
        <taxon>Gunneridae</taxon>
        <taxon>Pentapetalae</taxon>
        <taxon>rosids</taxon>
        <taxon>malvids</taxon>
        <taxon>Malvales</taxon>
        <taxon>Malvaceae</taxon>
        <taxon>Malvoideae</taxon>
        <taxon>Gossypium</taxon>
    </lineage>
</organism>
<keyword evidence="1" id="KW-0812">Transmembrane</keyword>
<keyword evidence="4" id="KW-1185">Reference proteome</keyword>
<sequence>MGSKKSCLIIFMVFSLLLSSIVFTGSDTYDTKALDSLFYYHANQTMAQYQTGSLTQVSLPFNFSGMNVFVIALRSGSLWSKGINSSFIEILSKVMTLPYLKRLVVVYHNLGKWSSKYSKVPGYSLVSPVVGFNVYDSSNTTTLSNKKVTLNTTSEPISIYFSYVEAEDKNVTKFKCIKFGGGGLVKINNTTKMNVCVTKTLGSFSVAASSMAKKKRRIWKWWVIGFVAGGVGVVVLVLAGVAIVNTWKRKKIKTMEKESETGMTLDTVWVGGDKMPSASMIRTQPILEHDYVS</sequence>
<comment type="caution">
    <text evidence="3">The sequence shown here is derived from an EMBL/GenBank/DDBJ whole genome shotgun (WGS) entry which is preliminary data.</text>
</comment>
<accession>A0A7J8QVI8</accession>
<evidence type="ECO:0000313" key="4">
    <source>
        <dbReference type="Proteomes" id="UP000593561"/>
    </source>
</evidence>
<protein>
    <submittedName>
        <fullName evidence="3">Uncharacterized protein</fullName>
    </submittedName>
</protein>
<reference evidence="3 4" key="1">
    <citation type="journal article" date="2019" name="Genome Biol. Evol.">
        <title>Insights into the evolution of the New World diploid cottons (Gossypium, subgenus Houzingenia) based on genome sequencing.</title>
        <authorList>
            <person name="Grover C.E."/>
            <person name="Arick M.A. 2nd"/>
            <person name="Thrash A."/>
            <person name="Conover J.L."/>
            <person name="Sanders W.S."/>
            <person name="Peterson D.G."/>
            <person name="Frelichowski J.E."/>
            <person name="Scheffler J.A."/>
            <person name="Scheffler B.E."/>
            <person name="Wendel J.F."/>
        </authorList>
    </citation>
    <scope>NUCLEOTIDE SEQUENCE [LARGE SCALE GENOMIC DNA]</scope>
    <source>
        <strain evidence="3">27</strain>
        <tissue evidence="3">Leaf</tissue>
    </source>
</reference>
<dbReference type="InterPro" id="IPR010605">
    <property type="entry name" value="DUF1191"/>
</dbReference>
<evidence type="ECO:0000256" key="1">
    <source>
        <dbReference type="SAM" id="Phobius"/>
    </source>
</evidence>
<feature type="transmembrane region" description="Helical" evidence="1">
    <location>
        <begin position="221"/>
        <end position="247"/>
    </location>
</feature>
<dbReference type="GO" id="GO:0016020">
    <property type="term" value="C:membrane"/>
    <property type="evidence" value="ECO:0007669"/>
    <property type="project" value="TreeGrafter"/>
</dbReference>